<gene>
    <name evidence="2" type="ORF">P43SY_001176</name>
</gene>
<protein>
    <recommendedName>
        <fullName evidence="4">BZIP domain-containing protein</fullName>
    </recommendedName>
</protein>
<evidence type="ECO:0000256" key="1">
    <source>
        <dbReference type="SAM" id="MobiDB-lite"/>
    </source>
</evidence>
<feature type="compositionally biased region" description="Low complexity" evidence="1">
    <location>
        <begin position="222"/>
        <end position="234"/>
    </location>
</feature>
<reference evidence="2" key="1">
    <citation type="submission" date="2021-12" db="EMBL/GenBank/DDBJ databases">
        <title>Prjna785345.</title>
        <authorList>
            <person name="Rujirawat T."/>
            <person name="Krajaejun T."/>
        </authorList>
    </citation>
    <scope>NUCLEOTIDE SEQUENCE</scope>
    <source>
        <strain evidence="2">Pi057C3</strain>
    </source>
</reference>
<dbReference type="EMBL" id="JAKCXM010000228">
    <property type="protein sequence ID" value="KAJ0398086.1"/>
    <property type="molecule type" value="Genomic_DNA"/>
</dbReference>
<feature type="region of interest" description="Disordered" evidence="1">
    <location>
        <begin position="17"/>
        <end position="51"/>
    </location>
</feature>
<evidence type="ECO:0000313" key="3">
    <source>
        <dbReference type="Proteomes" id="UP001209570"/>
    </source>
</evidence>
<dbReference type="AlphaFoldDB" id="A0AAD5Q988"/>
<evidence type="ECO:0000313" key="2">
    <source>
        <dbReference type="EMBL" id="KAJ0398086.1"/>
    </source>
</evidence>
<comment type="caution">
    <text evidence="2">The sequence shown here is derived from an EMBL/GenBank/DDBJ whole genome shotgun (WGS) entry which is preliminary data.</text>
</comment>
<feature type="region of interest" description="Disordered" evidence="1">
    <location>
        <begin position="81"/>
        <end position="101"/>
    </location>
</feature>
<organism evidence="2 3">
    <name type="scientific">Pythium insidiosum</name>
    <name type="common">Pythiosis disease agent</name>
    <dbReference type="NCBI Taxonomy" id="114742"/>
    <lineage>
        <taxon>Eukaryota</taxon>
        <taxon>Sar</taxon>
        <taxon>Stramenopiles</taxon>
        <taxon>Oomycota</taxon>
        <taxon>Peronosporomycetes</taxon>
        <taxon>Pythiales</taxon>
        <taxon>Pythiaceae</taxon>
        <taxon>Pythium</taxon>
    </lineage>
</organism>
<dbReference type="Proteomes" id="UP001209570">
    <property type="component" value="Unassembled WGS sequence"/>
</dbReference>
<sequence length="460" mass="51869">MERSASEISDALAMWMAGDDGGLDGPQRMDEEDAYRGLSPRSRRKLKNRDQMRIARQRERETMERLRTSVERLELRFNELRKQRQDQDKQQRSCKSDTADGDRREAYSRLLAYSSQLKEENFFLKTSLCEKQKLKETLERIASDFSASLDGPSLSATLKDDAPHDLNDTNIGHGRRTSKRRARPTPRYSDEDAWALITDSHQHIARIQSLISHVYRDTSRSVSVVSPGNSGGASDDQRAAESSSPDSPLADTTLLSAPPPPFFGWTIRHHTHLDSCRLLISFEKAFPHVSAYQSMVRMWENERAMMTYRDAKHAAMQSMHIVRSFNDDTYVFERSLLDPITRRSTKSSYLRWRAQKIGRQAGAGYLIGTRNIEDEDEEQDGGNACASGNANGGASEWGSQLCLCTEFRPIVGNAGCFVRISGATNLTHVDDAQQNVAEAIIGLLRWENETIGPLFTLQAS</sequence>
<feature type="region of interest" description="Disordered" evidence="1">
    <location>
        <begin position="149"/>
        <end position="188"/>
    </location>
</feature>
<feature type="compositionally biased region" description="Basic and acidic residues" evidence="1">
    <location>
        <begin position="158"/>
        <end position="167"/>
    </location>
</feature>
<accession>A0AAD5Q988</accession>
<keyword evidence="3" id="KW-1185">Reference proteome</keyword>
<dbReference type="CDD" id="cd14686">
    <property type="entry name" value="bZIP"/>
    <property type="match status" value="1"/>
</dbReference>
<feature type="compositionally biased region" description="Basic residues" evidence="1">
    <location>
        <begin position="173"/>
        <end position="184"/>
    </location>
</feature>
<proteinExistence type="predicted"/>
<feature type="region of interest" description="Disordered" evidence="1">
    <location>
        <begin position="222"/>
        <end position="253"/>
    </location>
</feature>
<evidence type="ECO:0008006" key="4">
    <source>
        <dbReference type="Google" id="ProtNLM"/>
    </source>
</evidence>
<name>A0AAD5Q988_PYTIN</name>